<evidence type="ECO:0000313" key="1">
    <source>
        <dbReference type="EMBL" id="CAB9523989.1"/>
    </source>
</evidence>
<gene>
    <name evidence="1" type="ORF">SEMRO_1481_G276240.1</name>
</gene>
<accession>A0A9N8EPY6</accession>
<proteinExistence type="predicted"/>
<organism evidence="1 2">
    <name type="scientific">Seminavis robusta</name>
    <dbReference type="NCBI Taxonomy" id="568900"/>
    <lineage>
        <taxon>Eukaryota</taxon>
        <taxon>Sar</taxon>
        <taxon>Stramenopiles</taxon>
        <taxon>Ochrophyta</taxon>
        <taxon>Bacillariophyta</taxon>
        <taxon>Bacillariophyceae</taxon>
        <taxon>Bacillariophycidae</taxon>
        <taxon>Naviculales</taxon>
        <taxon>Naviculaceae</taxon>
        <taxon>Seminavis</taxon>
    </lineage>
</organism>
<keyword evidence="2" id="KW-1185">Reference proteome</keyword>
<dbReference type="Proteomes" id="UP001153069">
    <property type="component" value="Unassembled WGS sequence"/>
</dbReference>
<name>A0A9N8EPY6_9STRA</name>
<evidence type="ECO:0000313" key="2">
    <source>
        <dbReference type="Proteomes" id="UP001153069"/>
    </source>
</evidence>
<dbReference type="EMBL" id="CAICTM010001479">
    <property type="protein sequence ID" value="CAB9523989.1"/>
    <property type="molecule type" value="Genomic_DNA"/>
</dbReference>
<sequence length="245" mass="28423">MAAAVESIVASPEDFPSTASLEIQYHRIEVDEDTPATADDNIHHDPMRTPLAKRRRLCSATDENPFDLRSSSLPSRKVSLVGIRSDSEEYTEGLKYHHQRQEHGCASYDGSKKQRVNFRDKVHVREIPSHRDCCPTVRKLVWNSLREIQTNAARNELEFYADCNDWRQAKEEDQFCLWHDETTQSSALVHPVTFEKLQRERQFVLLQLGIHHNEQEPRGFKRTNEGSPLRRIAKVSSFQDLSKQR</sequence>
<comment type="caution">
    <text evidence="1">The sequence shown here is derived from an EMBL/GenBank/DDBJ whole genome shotgun (WGS) entry which is preliminary data.</text>
</comment>
<reference evidence="1" key="1">
    <citation type="submission" date="2020-06" db="EMBL/GenBank/DDBJ databases">
        <authorList>
            <consortium name="Plant Systems Biology data submission"/>
        </authorList>
    </citation>
    <scope>NUCLEOTIDE SEQUENCE</scope>
    <source>
        <strain evidence="1">D6</strain>
    </source>
</reference>
<dbReference type="AlphaFoldDB" id="A0A9N8EPY6"/>
<protein>
    <submittedName>
        <fullName evidence="1">Uncharacterized protein</fullName>
    </submittedName>
</protein>